<evidence type="ECO:0000256" key="1">
    <source>
        <dbReference type="ARBA" id="ARBA00004498"/>
    </source>
</evidence>
<dbReference type="GO" id="GO:0046872">
    <property type="term" value="F:metal ion binding"/>
    <property type="evidence" value="ECO:0007669"/>
    <property type="project" value="UniProtKB-KW"/>
</dbReference>
<feature type="chain" id="PRO_5010353137" description="Reelin" evidence="16">
    <location>
        <begin position="20"/>
        <end position="808"/>
    </location>
</feature>
<dbReference type="InterPro" id="IPR042307">
    <property type="entry name" value="Reeler_sf"/>
</dbReference>
<dbReference type="Gene3D" id="2.60.40.4060">
    <property type="entry name" value="Reeler domain"/>
    <property type="match status" value="1"/>
</dbReference>
<dbReference type="CDD" id="cd08544">
    <property type="entry name" value="Reeler"/>
    <property type="match status" value="1"/>
</dbReference>
<dbReference type="Pfam" id="PF21471">
    <property type="entry name" value="Reelin_subrepeat-B"/>
    <property type="match status" value="4"/>
</dbReference>
<keyword evidence="10" id="KW-0106">Calcium</keyword>
<keyword evidence="7" id="KW-0378">Hydrolase</keyword>
<accession>A0A1S3JNI1</accession>
<gene>
    <name evidence="19" type="primary">LOC106174784</name>
</gene>
<keyword evidence="16" id="KW-0732">Signal</keyword>
<evidence type="ECO:0000256" key="6">
    <source>
        <dbReference type="ARBA" id="ARBA00022723"/>
    </source>
</evidence>
<dbReference type="Gene3D" id="2.60.120.260">
    <property type="entry name" value="Galactose-binding domain-like"/>
    <property type="match status" value="5"/>
</dbReference>
<keyword evidence="8" id="KW-0720">Serine protease</keyword>
<keyword evidence="4" id="KW-0272">Extracellular matrix</keyword>
<proteinExistence type="inferred from homology"/>
<dbReference type="PROSITE" id="PS51019">
    <property type="entry name" value="REELIN"/>
    <property type="match status" value="1"/>
</dbReference>
<dbReference type="GO" id="GO:0007417">
    <property type="term" value="P:central nervous system development"/>
    <property type="evidence" value="ECO:0007669"/>
    <property type="project" value="InterPro"/>
</dbReference>
<keyword evidence="6" id="KW-0479">Metal-binding</keyword>
<dbReference type="GO" id="GO:0008236">
    <property type="term" value="F:serine-type peptidase activity"/>
    <property type="evidence" value="ECO:0007669"/>
    <property type="project" value="UniProtKB-KW"/>
</dbReference>
<evidence type="ECO:0000259" key="17">
    <source>
        <dbReference type="PROSITE" id="PS51019"/>
    </source>
</evidence>
<evidence type="ECO:0000256" key="12">
    <source>
        <dbReference type="ARBA" id="ARBA00023773"/>
    </source>
</evidence>
<keyword evidence="9" id="KW-0862">Zinc</keyword>
<dbReference type="STRING" id="7574.A0A1S3JNI1"/>
<comment type="function">
    <text evidence="15">Extracellular matrix serine protease secreted by pioneer neurons that plays a role in layering of neurons in the cerebral cortex and cerebellum by coordinating cell positioning during neurodevelopment. Regulates microtubule function in neurons and neuronal migration. Binding to the extracellular domains of lipoprotein receptors VLDLR and LRP8/APOER2 induces tyrosine phosphorylation of DAB1 and modulation of TAU phosphorylation. Affects migration of sympathetic preganglionic neurons in the spinal cord, where it seems to act as a barrier to neuronal migration. Enzymatic activity is important for the modulation of cell adhesion.</text>
</comment>
<evidence type="ECO:0000256" key="10">
    <source>
        <dbReference type="ARBA" id="ARBA00022837"/>
    </source>
</evidence>
<name>A0A1S3JNI1_LINAN</name>
<protein>
    <recommendedName>
        <fullName evidence="13">Reelin</fullName>
    </recommendedName>
</protein>
<dbReference type="GO" id="GO:0007155">
    <property type="term" value="P:cell adhesion"/>
    <property type="evidence" value="ECO:0007669"/>
    <property type="project" value="UniProtKB-KW"/>
</dbReference>
<evidence type="ECO:0000256" key="3">
    <source>
        <dbReference type="ARBA" id="ARBA00022525"/>
    </source>
</evidence>
<dbReference type="PANTHER" id="PTHR11841">
    <property type="entry name" value="REELIN"/>
    <property type="match status" value="1"/>
</dbReference>
<evidence type="ECO:0000256" key="13">
    <source>
        <dbReference type="ARBA" id="ARBA00023900"/>
    </source>
</evidence>
<evidence type="ECO:0000256" key="9">
    <source>
        <dbReference type="ARBA" id="ARBA00022833"/>
    </source>
</evidence>
<evidence type="ECO:0000256" key="2">
    <source>
        <dbReference type="ARBA" id="ARBA00022473"/>
    </source>
</evidence>
<evidence type="ECO:0000256" key="14">
    <source>
        <dbReference type="ARBA" id="ARBA00044961"/>
    </source>
</evidence>
<evidence type="ECO:0000256" key="4">
    <source>
        <dbReference type="ARBA" id="ARBA00022530"/>
    </source>
</evidence>
<evidence type="ECO:0000256" key="5">
    <source>
        <dbReference type="ARBA" id="ARBA00022670"/>
    </source>
</evidence>
<keyword evidence="11" id="KW-0130">Cell adhesion</keyword>
<dbReference type="RefSeq" id="XP_013411925.1">
    <property type="nucleotide sequence ID" value="XM_013556471.1"/>
</dbReference>
<dbReference type="GO" id="GO:0006508">
    <property type="term" value="P:proteolysis"/>
    <property type="evidence" value="ECO:0007669"/>
    <property type="project" value="UniProtKB-KW"/>
</dbReference>
<evidence type="ECO:0000256" key="7">
    <source>
        <dbReference type="ARBA" id="ARBA00022801"/>
    </source>
</evidence>
<dbReference type="Pfam" id="PF02014">
    <property type="entry name" value="Reeler"/>
    <property type="match status" value="1"/>
</dbReference>
<dbReference type="InParanoid" id="A0A1S3JNI1"/>
<dbReference type="KEGG" id="lak:106174784"/>
<dbReference type="OrthoDB" id="1924787at2759"/>
<evidence type="ECO:0000313" key="19">
    <source>
        <dbReference type="RefSeq" id="XP_013411925.1"/>
    </source>
</evidence>
<dbReference type="GeneID" id="106174784"/>
<keyword evidence="18" id="KW-1185">Reference proteome</keyword>
<evidence type="ECO:0000256" key="16">
    <source>
        <dbReference type="SAM" id="SignalP"/>
    </source>
</evidence>
<keyword evidence="2" id="KW-0217">Developmental protein</keyword>
<comment type="similarity">
    <text evidence="12">Belongs to the reelin family.</text>
</comment>
<evidence type="ECO:0000256" key="15">
    <source>
        <dbReference type="ARBA" id="ARBA00046064"/>
    </source>
</evidence>
<dbReference type="InterPro" id="IPR049419">
    <property type="entry name" value="Reelin_subrepeat-B"/>
</dbReference>
<dbReference type="GO" id="GO:0070325">
    <property type="term" value="F:lipoprotein particle receptor binding"/>
    <property type="evidence" value="ECO:0007669"/>
    <property type="project" value="InterPro"/>
</dbReference>
<feature type="domain" description="Reelin" evidence="17">
    <location>
        <begin position="18"/>
        <end position="183"/>
    </location>
</feature>
<feature type="signal peptide" evidence="16">
    <location>
        <begin position="1"/>
        <end position="19"/>
    </location>
</feature>
<keyword evidence="3" id="KW-0964">Secreted</keyword>
<evidence type="ECO:0000256" key="11">
    <source>
        <dbReference type="ARBA" id="ARBA00022889"/>
    </source>
</evidence>
<dbReference type="PANTHER" id="PTHR11841:SF1">
    <property type="entry name" value="REELIN"/>
    <property type="match status" value="1"/>
</dbReference>
<reference evidence="19" key="1">
    <citation type="submission" date="2025-08" db="UniProtKB">
        <authorList>
            <consortium name="RefSeq"/>
        </authorList>
    </citation>
    <scope>IDENTIFICATION</scope>
    <source>
        <tissue evidence="19">Gonads</tissue>
    </source>
</reference>
<keyword evidence="5" id="KW-0645">Protease</keyword>
<evidence type="ECO:0000256" key="8">
    <source>
        <dbReference type="ARBA" id="ARBA00022825"/>
    </source>
</evidence>
<sequence>MSHVQVLTLLLLTLQSCDSQGRLPFLSPFFFLCNYHRQQEAVGPEQGEVAISVSIEGNPQFYTPGQLYGVYIRSSSDFDGFLLTGLYTTASAGQVSPLTSPMAAISGSGGPHQGVNYMCSMIHSHLSRMPQQNLSFMWMAPPKGTGCVSFLATASLGQQVLFKDITAFQLCERGDVQSKPPRPKLTTVHSDGMVLREDFESGQEFDSVVWSSTIGGELSDKCGIVMYGNSAVFCHTDGDRVMVTNPLNTTTAVALQFALTPGSCRPSVEDEPINIYYASNDNCSDWTKIDKIRATASLGQQVLFKDITAFQLCERGDVQSKPPRPKLTTIHSDGMVLREDFESGQEFDSVVWSSTIGGELSDKCGIVMYRNSAVFCHTDGDRVMVTNPLNTTTAVALQFALTPGSCRPSVEDEPINIYFASNDNCSDWTKIDKIRAPDLPYTVTHIIHLPTSAQKHGVCFKWQQARSEFTDSFGGCWAMDNVLISNTALTPTLLQEDFDPIDPSLWLFFPGSMIKMGCKSDGSAMIFGNEAGENMATTRDMDLSAAAISDIILEQTFEDSYLTGWHKEGSFAGHECGVIHEGKAMVFAHAGPRNLCTPYQDMTAVGSVRFYFAMGTEPCSFGNFTDGLEVLVYSEDKRGHTRTLDILPPQKFRKPKLVSLPLDLKSKKMKSRICWIQKKHGGLNNHIWSIDSIQLLPRLPSMPSHYVQFGLNMNCGTKSDGRVKLEFSTDRGDNWYLVHQPCLPGRCPGQHHTMSSVFKPFEISGWQRVTVPLPYAALTSTTRLRWRQVGGSGQVHWGIDTGNYHVET</sequence>
<organism evidence="18 19">
    <name type="scientific">Lingula anatina</name>
    <name type="common">Brachiopod</name>
    <name type="synonym">Lingula unguis</name>
    <dbReference type="NCBI Taxonomy" id="7574"/>
    <lineage>
        <taxon>Eukaryota</taxon>
        <taxon>Metazoa</taxon>
        <taxon>Spiralia</taxon>
        <taxon>Lophotrochozoa</taxon>
        <taxon>Brachiopoda</taxon>
        <taxon>Linguliformea</taxon>
        <taxon>Lingulata</taxon>
        <taxon>Lingulida</taxon>
        <taxon>Linguloidea</taxon>
        <taxon>Lingulidae</taxon>
        <taxon>Lingula</taxon>
    </lineage>
</organism>
<evidence type="ECO:0000313" key="18">
    <source>
        <dbReference type="Proteomes" id="UP000085678"/>
    </source>
</evidence>
<dbReference type="InterPro" id="IPR034968">
    <property type="entry name" value="Reelin"/>
</dbReference>
<dbReference type="InterPro" id="IPR002861">
    <property type="entry name" value="Reeler_dom"/>
</dbReference>
<comment type="subunit">
    <text evidence="14">Oligomer of disulfide-linked homodimers.</text>
</comment>
<dbReference type="GO" id="GO:0001764">
    <property type="term" value="P:neuron migration"/>
    <property type="evidence" value="ECO:0007669"/>
    <property type="project" value="InterPro"/>
</dbReference>
<dbReference type="AlphaFoldDB" id="A0A1S3JNI1"/>
<dbReference type="Proteomes" id="UP000085678">
    <property type="component" value="Unplaced"/>
</dbReference>
<comment type="subcellular location">
    <subcellularLocation>
        <location evidence="1">Secreted</location>
        <location evidence="1">Extracellular space</location>
        <location evidence="1">Extracellular matrix</location>
    </subcellularLocation>
</comment>